<organism evidence="1">
    <name type="scientific">uncultured Caudovirales phage</name>
    <dbReference type="NCBI Taxonomy" id="2100421"/>
    <lineage>
        <taxon>Viruses</taxon>
        <taxon>Duplodnaviria</taxon>
        <taxon>Heunggongvirae</taxon>
        <taxon>Uroviricota</taxon>
        <taxon>Caudoviricetes</taxon>
        <taxon>Peduoviridae</taxon>
        <taxon>Maltschvirus</taxon>
        <taxon>Maltschvirus maltsch</taxon>
    </lineage>
</organism>
<reference evidence="1" key="1">
    <citation type="submission" date="2020-04" db="EMBL/GenBank/DDBJ databases">
        <authorList>
            <person name="Chiriac C."/>
            <person name="Salcher M."/>
            <person name="Ghai R."/>
            <person name="Kavagutti S V."/>
        </authorList>
    </citation>
    <scope>NUCLEOTIDE SEQUENCE</scope>
</reference>
<gene>
    <name evidence="1" type="ORF">UFOVP785_30</name>
</gene>
<dbReference type="EMBL" id="LR796736">
    <property type="protein sequence ID" value="CAB4162344.1"/>
    <property type="molecule type" value="Genomic_DNA"/>
</dbReference>
<accession>A0A6J5P4B6</accession>
<proteinExistence type="predicted"/>
<sequence>MSGTITSLSQLTDTTPITEEEIDALIKNLSIKMFNIMNDGGHMAGLDTKTNGETGIEINISRTLEQMRKMMEFYTNLRANPQLRGDFAIAFSQSFPEEYQADVSDFPTRFT</sequence>
<protein>
    <submittedName>
        <fullName evidence="1">Uncharacterized protein</fullName>
    </submittedName>
</protein>
<name>A0A6J5P4B6_9CAUD</name>
<evidence type="ECO:0000313" key="1">
    <source>
        <dbReference type="EMBL" id="CAB4162344.1"/>
    </source>
</evidence>